<organism evidence="8 9">
    <name type="scientific">Bacteroides stercorirosoris</name>
    <dbReference type="NCBI Taxonomy" id="871324"/>
    <lineage>
        <taxon>Bacteria</taxon>
        <taxon>Pseudomonadati</taxon>
        <taxon>Bacteroidota</taxon>
        <taxon>Bacteroidia</taxon>
        <taxon>Bacteroidales</taxon>
        <taxon>Bacteroidaceae</taxon>
        <taxon>Bacteroides</taxon>
    </lineage>
</organism>
<sequence length="477" mass="53588">MSSSLKNRTIHGIIWSSIEKFSVQGIQFVLQILMARILLPEDYGTIAMLAIFIAISQSFVDSGFSNALIRKVDRTETDYSTVFYFNIVVGLFFYFILFFTSPFIAGFYSTPVLEPLTKVLGLSLLFNSLCVVQQARLTINLNFKTQAVISLLSVLTSGTLGLWMAYSSYGVWALAVQTVLQAALRMILFWGLAKWKPTRKFSKVSFKEMFGFGSKILASGLLDTIYKNIYTIIIGKCFSSTVLGYYSRADQFAQFPSSNLTGIMQRVTFPVLSAIQNEDERLRINYRKFLRLSAFIIFPLMIGLSALAAPFIELLLTDKWAGAIPLLQVICVAYMWYPIHAINLNLLQVKGRSDLFLKLDIIKKISSTVILFITVPIGVLAVCYGSIAISVIALVINTYYTGKLIKIGFLTQMRDILPIIASCIMMFFLITITISFFEHCLVKLIVGIVIGAMSYLSVAYFFRSSELDEILSIIKRK</sequence>
<evidence type="ECO:0000313" key="8">
    <source>
        <dbReference type="EMBL" id="RGX75795.1"/>
    </source>
</evidence>
<keyword evidence="3" id="KW-1003">Cell membrane</keyword>
<evidence type="ECO:0000256" key="5">
    <source>
        <dbReference type="ARBA" id="ARBA00022989"/>
    </source>
</evidence>
<evidence type="ECO:0000256" key="6">
    <source>
        <dbReference type="ARBA" id="ARBA00023136"/>
    </source>
</evidence>
<feature type="transmembrane region" description="Helical" evidence="7">
    <location>
        <begin position="172"/>
        <end position="193"/>
    </location>
</feature>
<dbReference type="RefSeq" id="WP_117988540.1">
    <property type="nucleotide sequence ID" value="NZ_CABMFG010000052.1"/>
</dbReference>
<keyword evidence="6 7" id="KW-0472">Membrane</keyword>
<feature type="transmembrane region" description="Helical" evidence="7">
    <location>
        <begin position="368"/>
        <end position="396"/>
    </location>
</feature>
<keyword evidence="4 7" id="KW-0812">Transmembrane</keyword>
<evidence type="ECO:0000256" key="1">
    <source>
        <dbReference type="ARBA" id="ARBA00004651"/>
    </source>
</evidence>
<dbReference type="OrthoDB" id="9770347at2"/>
<dbReference type="CDD" id="cd13127">
    <property type="entry name" value="MATE_tuaB_like"/>
    <property type="match status" value="1"/>
</dbReference>
<evidence type="ECO:0000313" key="9">
    <source>
        <dbReference type="Proteomes" id="UP000286075"/>
    </source>
</evidence>
<feature type="transmembrane region" description="Helical" evidence="7">
    <location>
        <begin position="289"/>
        <end position="312"/>
    </location>
</feature>
<dbReference type="Proteomes" id="UP000286075">
    <property type="component" value="Unassembled WGS sequence"/>
</dbReference>
<name>A0A413GXD6_9BACE</name>
<dbReference type="PANTHER" id="PTHR30250">
    <property type="entry name" value="PST FAMILY PREDICTED COLANIC ACID TRANSPORTER"/>
    <property type="match status" value="1"/>
</dbReference>
<dbReference type="AlphaFoldDB" id="A0A413GXD6"/>
<feature type="transmembrane region" description="Helical" evidence="7">
    <location>
        <begin position="416"/>
        <end position="437"/>
    </location>
</feature>
<evidence type="ECO:0000256" key="3">
    <source>
        <dbReference type="ARBA" id="ARBA00022475"/>
    </source>
</evidence>
<feature type="transmembrane region" description="Helical" evidence="7">
    <location>
        <begin position="444"/>
        <end position="462"/>
    </location>
</feature>
<proteinExistence type="inferred from homology"/>
<dbReference type="EMBL" id="QSCF01000052">
    <property type="protein sequence ID" value="RGX75795.1"/>
    <property type="molecule type" value="Genomic_DNA"/>
</dbReference>
<dbReference type="InterPro" id="IPR050833">
    <property type="entry name" value="Poly_Biosynth_Transport"/>
</dbReference>
<protein>
    <submittedName>
        <fullName evidence="8">Lipopolysaccharide biosynthesis protein</fullName>
    </submittedName>
</protein>
<comment type="caution">
    <text evidence="8">The sequence shown here is derived from an EMBL/GenBank/DDBJ whole genome shotgun (WGS) entry which is preliminary data.</text>
</comment>
<feature type="transmembrane region" description="Helical" evidence="7">
    <location>
        <begin position="324"/>
        <end position="347"/>
    </location>
</feature>
<gene>
    <name evidence="8" type="ORF">DXA68_21015</name>
</gene>
<evidence type="ECO:0000256" key="4">
    <source>
        <dbReference type="ARBA" id="ARBA00022692"/>
    </source>
</evidence>
<feature type="transmembrane region" description="Helical" evidence="7">
    <location>
        <begin position="81"/>
        <end position="104"/>
    </location>
</feature>
<dbReference type="Pfam" id="PF13440">
    <property type="entry name" value="Polysacc_synt_3"/>
    <property type="match status" value="1"/>
</dbReference>
<dbReference type="GO" id="GO:0005886">
    <property type="term" value="C:plasma membrane"/>
    <property type="evidence" value="ECO:0007669"/>
    <property type="project" value="UniProtKB-SubCell"/>
</dbReference>
<accession>A0A413GXD6</accession>
<dbReference type="PANTHER" id="PTHR30250:SF10">
    <property type="entry name" value="LIPOPOLYSACCHARIDE BIOSYNTHESIS PROTEIN WZXC"/>
    <property type="match status" value="1"/>
</dbReference>
<evidence type="ECO:0000256" key="2">
    <source>
        <dbReference type="ARBA" id="ARBA00007430"/>
    </source>
</evidence>
<feature type="transmembrane region" description="Helical" evidence="7">
    <location>
        <begin position="45"/>
        <end position="69"/>
    </location>
</feature>
<keyword evidence="5 7" id="KW-1133">Transmembrane helix</keyword>
<comment type="similarity">
    <text evidence="2">Belongs to the polysaccharide synthase family.</text>
</comment>
<reference evidence="8 9" key="1">
    <citation type="submission" date="2018-08" db="EMBL/GenBank/DDBJ databases">
        <title>A genome reference for cultivated species of the human gut microbiota.</title>
        <authorList>
            <person name="Zou Y."/>
            <person name="Xue W."/>
            <person name="Luo G."/>
        </authorList>
    </citation>
    <scope>NUCLEOTIDE SEQUENCE [LARGE SCALE GENOMIC DNA]</scope>
    <source>
        <strain evidence="8 9">OF03-9BH</strain>
    </source>
</reference>
<evidence type="ECO:0000256" key="7">
    <source>
        <dbReference type="SAM" id="Phobius"/>
    </source>
</evidence>
<feature type="transmembrane region" description="Helical" evidence="7">
    <location>
        <begin position="116"/>
        <end position="135"/>
    </location>
</feature>
<comment type="subcellular location">
    <subcellularLocation>
        <location evidence="1">Cell membrane</location>
        <topology evidence="1">Multi-pass membrane protein</topology>
    </subcellularLocation>
</comment>
<feature type="transmembrane region" description="Helical" evidence="7">
    <location>
        <begin position="147"/>
        <end position="166"/>
    </location>
</feature>